<reference evidence="3 4" key="1">
    <citation type="submission" date="2019-02" db="EMBL/GenBank/DDBJ databases">
        <title>Genomic Encyclopedia of Type Strains, Phase IV (KMG-IV): sequencing the most valuable type-strain genomes for metagenomic binning, comparative biology and taxonomic classification.</title>
        <authorList>
            <person name="Goeker M."/>
        </authorList>
    </citation>
    <scope>NUCLEOTIDE SEQUENCE [LARGE SCALE GENOMIC DNA]</scope>
    <source>
        <strain evidence="3 4">DSM 101727</strain>
    </source>
</reference>
<evidence type="ECO:0000259" key="2">
    <source>
        <dbReference type="Pfam" id="PF11887"/>
    </source>
</evidence>
<keyword evidence="4" id="KW-1185">Reference proteome</keyword>
<dbReference type="NCBIfam" id="TIGR00996">
    <property type="entry name" value="Mtu_fam_mce"/>
    <property type="match status" value="1"/>
</dbReference>
<evidence type="ECO:0000259" key="1">
    <source>
        <dbReference type="Pfam" id="PF02470"/>
    </source>
</evidence>
<comment type="caution">
    <text evidence="3">The sequence shown here is derived from an EMBL/GenBank/DDBJ whole genome shotgun (WGS) entry which is preliminary data.</text>
</comment>
<feature type="domain" description="Mce/MlaD" evidence="1">
    <location>
        <begin position="23"/>
        <end position="97"/>
    </location>
</feature>
<dbReference type="AlphaFoldDB" id="A0A4Q7KDC8"/>
<dbReference type="Pfam" id="PF11887">
    <property type="entry name" value="Mce4_CUP1"/>
    <property type="match status" value="1"/>
</dbReference>
<proteinExistence type="predicted"/>
<sequence>MTAFVVLALVATAVVLVVWPKPGTTIEAEFAQAEGIHPGSKVAVLGVPLGHVESVRPNGLSVTVRMTVPRGTKIPANVEAWLMSPAVISDQYVELSPAYTTGEALPDGGRIPVERTHAPVRWDKLMSSIDSLLVALGPDGANADGSLGKVLESAAALVRGRGPQFNSAITSISQASTIVATSMGDVQAVLTGVDKLVKALNANKSGVDSLAGSVNLAAAEFAGQRRTIADTITALTAAMSEVGALVRDHGATIGKDVAQLARIAGSLAGHQNQLAEVLDTMPLAMDNLSNAISPEHKLRIRLDFSTTLTQFPAGQEFCRRWPIPLCSGAGLVNPIHFPPRFADPLGLSGALGGGR</sequence>
<dbReference type="InterPro" id="IPR003399">
    <property type="entry name" value="Mce/MlaD"/>
</dbReference>
<dbReference type="InterPro" id="IPR052336">
    <property type="entry name" value="MlaD_Phospholipid_Transporter"/>
</dbReference>
<accession>A0A4Q7KDC8</accession>
<evidence type="ECO:0000313" key="3">
    <source>
        <dbReference type="EMBL" id="RZS31224.1"/>
    </source>
</evidence>
<dbReference type="InterPro" id="IPR024516">
    <property type="entry name" value="Mce_C"/>
</dbReference>
<protein>
    <submittedName>
        <fullName evidence="3">Phospholipid/cholesterol/gamma-HCH transport system substrate-binding protein</fullName>
    </submittedName>
</protein>
<name>A0A4Q7KDC8_9PSEU</name>
<dbReference type="Pfam" id="PF02470">
    <property type="entry name" value="MlaD"/>
    <property type="match status" value="1"/>
</dbReference>
<dbReference type="EMBL" id="SGWQ01000015">
    <property type="protein sequence ID" value="RZS31224.1"/>
    <property type="molecule type" value="Genomic_DNA"/>
</dbReference>
<dbReference type="PANTHER" id="PTHR33371:SF4">
    <property type="entry name" value="INTERMEMBRANE PHOSPHOLIPID TRANSPORT SYSTEM BINDING PROTEIN MLAD"/>
    <property type="match status" value="1"/>
</dbReference>
<dbReference type="PANTHER" id="PTHR33371">
    <property type="entry name" value="INTERMEMBRANE PHOSPHOLIPID TRANSPORT SYSTEM BINDING PROTEIN MLAD-RELATED"/>
    <property type="match status" value="1"/>
</dbReference>
<gene>
    <name evidence="3" type="ORF">EV193_115103</name>
</gene>
<dbReference type="Proteomes" id="UP000294257">
    <property type="component" value="Unassembled WGS sequence"/>
</dbReference>
<dbReference type="GO" id="GO:0005576">
    <property type="term" value="C:extracellular region"/>
    <property type="evidence" value="ECO:0007669"/>
    <property type="project" value="TreeGrafter"/>
</dbReference>
<organism evidence="3 4">
    <name type="scientific">Herbihabitans rhizosphaerae</name>
    <dbReference type="NCBI Taxonomy" id="1872711"/>
    <lineage>
        <taxon>Bacteria</taxon>
        <taxon>Bacillati</taxon>
        <taxon>Actinomycetota</taxon>
        <taxon>Actinomycetes</taxon>
        <taxon>Pseudonocardiales</taxon>
        <taxon>Pseudonocardiaceae</taxon>
        <taxon>Herbihabitans</taxon>
    </lineage>
</organism>
<dbReference type="InterPro" id="IPR005693">
    <property type="entry name" value="Mce"/>
</dbReference>
<evidence type="ECO:0000313" key="4">
    <source>
        <dbReference type="Proteomes" id="UP000294257"/>
    </source>
</evidence>
<feature type="domain" description="Mammalian cell entry C-terminal" evidence="2">
    <location>
        <begin position="103"/>
        <end position="282"/>
    </location>
</feature>